<dbReference type="PANTHER" id="PTHR43900">
    <property type="entry name" value="GLUTATHIONE S-TRANSFERASE RHO"/>
    <property type="match status" value="1"/>
</dbReference>
<feature type="domain" description="GST N-terminal" evidence="4">
    <location>
        <begin position="1"/>
        <end position="82"/>
    </location>
</feature>
<dbReference type="GO" id="GO:0006749">
    <property type="term" value="P:glutathione metabolic process"/>
    <property type="evidence" value="ECO:0007669"/>
    <property type="project" value="TreeGrafter"/>
</dbReference>
<keyword evidence="2" id="KW-0808">Transferase</keyword>
<dbReference type="SFLD" id="SFLDG00358">
    <property type="entry name" value="Main_(cytGST)"/>
    <property type="match status" value="1"/>
</dbReference>
<evidence type="ECO:0000313" key="7">
    <source>
        <dbReference type="Proteomes" id="UP001201262"/>
    </source>
</evidence>
<evidence type="ECO:0000256" key="3">
    <source>
        <dbReference type="ARBA" id="ARBA00047960"/>
    </source>
</evidence>
<dbReference type="Gene3D" id="3.40.30.10">
    <property type="entry name" value="Glutaredoxin"/>
    <property type="match status" value="1"/>
</dbReference>
<dbReference type="GeneID" id="70249297"/>
<dbReference type="PROSITE" id="PS50404">
    <property type="entry name" value="GST_NTER"/>
    <property type="match status" value="1"/>
</dbReference>
<accession>A0AAD4KX33</accession>
<dbReference type="EC" id="2.5.1.18" evidence="1"/>
<dbReference type="PROSITE" id="PS50405">
    <property type="entry name" value="GST_CTER"/>
    <property type="match status" value="1"/>
</dbReference>
<comment type="catalytic activity">
    <reaction evidence="3">
        <text>RX + glutathione = an S-substituted glutathione + a halide anion + H(+)</text>
        <dbReference type="Rhea" id="RHEA:16437"/>
        <dbReference type="ChEBI" id="CHEBI:15378"/>
        <dbReference type="ChEBI" id="CHEBI:16042"/>
        <dbReference type="ChEBI" id="CHEBI:17792"/>
        <dbReference type="ChEBI" id="CHEBI:57925"/>
        <dbReference type="ChEBI" id="CHEBI:90779"/>
        <dbReference type="EC" id="2.5.1.18"/>
    </reaction>
</comment>
<dbReference type="Proteomes" id="UP001201262">
    <property type="component" value="Unassembled WGS sequence"/>
</dbReference>
<dbReference type="SUPFAM" id="SSF52833">
    <property type="entry name" value="Thioredoxin-like"/>
    <property type="match status" value="1"/>
</dbReference>
<reference evidence="6" key="1">
    <citation type="submission" date="2021-12" db="EMBL/GenBank/DDBJ databases">
        <title>Convergent genome expansion in fungi linked to evolution of root-endophyte symbiosis.</title>
        <authorList>
            <consortium name="DOE Joint Genome Institute"/>
            <person name="Ke Y.-H."/>
            <person name="Bonito G."/>
            <person name="Liao H.-L."/>
            <person name="Looney B."/>
            <person name="Rojas-Flechas A."/>
            <person name="Nash J."/>
            <person name="Hameed K."/>
            <person name="Schadt C."/>
            <person name="Martin F."/>
            <person name="Crous P.W."/>
            <person name="Miettinen O."/>
            <person name="Magnuson J.K."/>
            <person name="Labbe J."/>
            <person name="Jacobson D."/>
            <person name="Doktycz M.J."/>
            <person name="Veneault-Fourrey C."/>
            <person name="Kuo A."/>
            <person name="Mondo S."/>
            <person name="Calhoun S."/>
            <person name="Riley R."/>
            <person name="Ohm R."/>
            <person name="LaButti K."/>
            <person name="Andreopoulos B."/>
            <person name="Pangilinan J."/>
            <person name="Nolan M."/>
            <person name="Tritt A."/>
            <person name="Clum A."/>
            <person name="Lipzen A."/>
            <person name="Daum C."/>
            <person name="Barry K."/>
            <person name="Grigoriev I.V."/>
            <person name="Vilgalys R."/>
        </authorList>
    </citation>
    <scope>NUCLEOTIDE SEQUENCE</scope>
    <source>
        <strain evidence="6">PMI_201</strain>
    </source>
</reference>
<dbReference type="SFLD" id="SFLDS00019">
    <property type="entry name" value="Glutathione_Transferase_(cytos"/>
    <property type="match status" value="1"/>
</dbReference>
<dbReference type="GO" id="GO:0043295">
    <property type="term" value="F:glutathione binding"/>
    <property type="evidence" value="ECO:0007669"/>
    <property type="project" value="TreeGrafter"/>
</dbReference>
<dbReference type="RefSeq" id="XP_046073272.1">
    <property type="nucleotide sequence ID" value="XM_046219010.1"/>
</dbReference>
<dbReference type="CDD" id="cd03053">
    <property type="entry name" value="GST_N_Phi"/>
    <property type="match status" value="1"/>
</dbReference>
<protein>
    <recommendedName>
        <fullName evidence="1">glutathione transferase</fullName>
        <ecNumber evidence="1">2.5.1.18</ecNumber>
    </recommendedName>
</protein>
<dbReference type="InterPro" id="IPR040079">
    <property type="entry name" value="Glutathione_S-Trfase"/>
</dbReference>
<comment type="caution">
    <text evidence="6">The sequence shown here is derived from an EMBL/GenBank/DDBJ whole genome shotgun (WGS) entry which is preliminary data.</text>
</comment>
<dbReference type="EMBL" id="JAJTJA010000005">
    <property type="protein sequence ID" value="KAH8698808.1"/>
    <property type="molecule type" value="Genomic_DNA"/>
</dbReference>
<dbReference type="SFLD" id="SFLDG01154">
    <property type="entry name" value="Main.5:_Phi-like"/>
    <property type="match status" value="1"/>
</dbReference>
<evidence type="ECO:0000259" key="4">
    <source>
        <dbReference type="PROSITE" id="PS50404"/>
    </source>
</evidence>
<dbReference type="PANTHER" id="PTHR43900:SF3">
    <property type="entry name" value="GLUTATHIONE S-TRANSFERASE RHO"/>
    <property type="match status" value="1"/>
</dbReference>
<dbReference type="InterPro" id="IPR036282">
    <property type="entry name" value="Glutathione-S-Trfase_C_sf"/>
</dbReference>
<dbReference type="InterPro" id="IPR036249">
    <property type="entry name" value="Thioredoxin-like_sf"/>
</dbReference>
<dbReference type="SUPFAM" id="SSF47616">
    <property type="entry name" value="GST C-terminal domain-like"/>
    <property type="match status" value="1"/>
</dbReference>
<dbReference type="Gene3D" id="1.20.1050.10">
    <property type="match status" value="1"/>
</dbReference>
<dbReference type="InterPro" id="IPR004046">
    <property type="entry name" value="GST_C"/>
</dbReference>
<evidence type="ECO:0000256" key="2">
    <source>
        <dbReference type="ARBA" id="ARBA00022679"/>
    </source>
</evidence>
<organism evidence="6 7">
    <name type="scientific">Talaromyces proteolyticus</name>
    <dbReference type="NCBI Taxonomy" id="1131652"/>
    <lineage>
        <taxon>Eukaryota</taxon>
        <taxon>Fungi</taxon>
        <taxon>Dikarya</taxon>
        <taxon>Ascomycota</taxon>
        <taxon>Pezizomycotina</taxon>
        <taxon>Eurotiomycetes</taxon>
        <taxon>Eurotiomycetidae</taxon>
        <taxon>Eurotiales</taxon>
        <taxon>Trichocomaceae</taxon>
        <taxon>Talaromyces</taxon>
        <taxon>Talaromyces sect. Bacilispori</taxon>
    </lineage>
</organism>
<name>A0AAD4KX33_9EURO</name>
<dbReference type="InterPro" id="IPR010987">
    <property type="entry name" value="Glutathione-S-Trfase_C-like"/>
</dbReference>
<evidence type="ECO:0000313" key="6">
    <source>
        <dbReference type="EMBL" id="KAH8698808.1"/>
    </source>
</evidence>
<keyword evidence="7" id="KW-1185">Reference proteome</keyword>
<dbReference type="GO" id="GO:0005737">
    <property type="term" value="C:cytoplasm"/>
    <property type="evidence" value="ECO:0007669"/>
    <property type="project" value="TreeGrafter"/>
</dbReference>
<proteinExistence type="predicted"/>
<evidence type="ECO:0000256" key="1">
    <source>
        <dbReference type="ARBA" id="ARBA00012452"/>
    </source>
</evidence>
<feature type="domain" description="GST C-terminal" evidence="5">
    <location>
        <begin position="91"/>
        <end position="208"/>
    </location>
</feature>
<sequence length="208" mass="23421">MVLLIHGSSLSPCTKRVQVVFHEKGIPFEFNPVDLSKGEQKSELHVQKQPFGKVPVLEEDGFMLYESRAICQYIAAKYRDQGTDLFPDNDNVEEFALLQQGICAELSNFDPVAFGICNEKMFKAEPADEIKVAELSAKLKSVLAGYERILVKQKYFTGHKLSLADLFHLPYASLLETLGYGGLFAEFPAFNSWLKGLQARDSWKTVSY</sequence>
<evidence type="ECO:0000259" key="5">
    <source>
        <dbReference type="PROSITE" id="PS50405"/>
    </source>
</evidence>
<dbReference type="AlphaFoldDB" id="A0AAD4KX33"/>
<dbReference type="InterPro" id="IPR004045">
    <property type="entry name" value="Glutathione_S-Trfase_N"/>
</dbReference>
<dbReference type="FunFam" id="3.40.30.10:FF:000016">
    <property type="entry name" value="Glutathione S-transferase F2"/>
    <property type="match status" value="1"/>
</dbReference>
<dbReference type="Pfam" id="PF00043">
    <property type="entry name" value="GST_C"/>
    <property type="match status" value="1"/>
</dbReference>
<dbReference type="Pfam" id="PF13417">
    <property type="entry name" value="GST_N_3"/>
    <property type="match status" value="1"/>
</dbReference>
<gene>
    <name evidence="6" type="ORF">BGW36DRAFT_406694</name>
</gene>
<dbReference type="GO" id="GO:0004364">
    <property type="term" value="F:glutathione transferase activity"/>
    <property type="evidence" value="ECO:0007669"/>
    <property type="project" value="UniProtKB-EC"/>
</dbReference>